<evidence type="ECO:0000313" key="7">
    <source>
        <dbReference type="EMBL" id="MCW1883887.1"/>
    </source>
</evidence>
<proteinExistence type="inferred from homology"/>
<dbReference type="InterPro" id="IPR000412">
    <property type="entry name" value="ABC_2_transport"/>
</dbReference>
<dbReference type="EMBL" id="JAPDDS010000002">
    <property type="protein sequence ID" value="MCW1883887.1"/>
    <property type="molecule type" value="Genomic_DNA"/>
</dbReference>
<dbReference type="RefSeq" id="WP_264499848.1">
    <property type="nucleotide sequence ID" value="NZ_JAPDDS010000002.1"/>
</dbReference>
<dbReference type="PIRSF" id="PIRSF006648">
    <property type="entry name" value="DrrB"/>
    <property type="match status" value="1"/>
</dbReference>
<feature type="transmembrane region" description="Helical" evidence="5">
    <location>
        <begin position="142"/>
        <end position="164"/>
    </location>
</feature>
<feature type="transmembrane region" description="Helical" evidence="5">
    <location>
        <begin position="26"/>
        <end position="48"/>
    </location>
</feature>
<dbReference type="Proteomes" id="UP001207930">
    <property type="component" value="Unassembled WGS sequence"/>
</dbReference>
<comment type="subcellular location">
    <subcellularLocation>
        <location evidence="5">Cell membrane</location>
        <topology evidence="5">Multi-pass membrane protein</topology>
    </subcellularLocation>
    <subcellularLocation>
        <location evidence="1">Membrane</location>
        <topology evidence="1">Multi-pass membrane protein</topology>
    </subcellularLocation>
</comment>
<dbReference type="PROSITE" id="PS51012">
    <property type="entry name" value="ABC_TM2"/>
    <property type="match status" value="1"/>
</dbReference>
<keyword evidence="2 5" id="KW-0812">Transmembrane</keyword>
<evidence type="ECO:0000256" key="2">
    <source>
        <dbReference type="ARBA" id="ARBA00022692"/>
    </source>
</evidence>
<feature type="domain" description="ABC transmembrane type-2" evidence="6">
    <location>
        <begin position="28"/>
        <end position="255"/>
    </location>
</feature>
<dbReference type="PANTHER" id="PTHR43229">
    <property type="entry name" value="NODULATION PROTEIN J"/>
    <property type="match status" value="1"/>
</dbReference>
<feature type="transmembrane region" description="Helical" evidence="5">
    <location>
        <begin position="60"/>
        <end position="79"/>
    </location>
</feature>
<dbReference type="InterPro" id="IPR013525">
    <property type="entry name" value="ABC2_TM"/>
</dbReference>
<dbReference type="PANTHER" id="PTHR43229:SF2">
    <property type="entry name" value="NODULATION PROTEIN J"/>
    <property type="match status" value="1"/>
</dbReference>
<evidence type="ECO:0000256" key="1">
    <source>
        <dbReference type="ARBA" id="ARBA00004141"/>
    </source>
</evidence>
<comment type="caution">
    <text evidence="7">The sequence shown here is derived from an EMBL/GenBank/DDBJ whole genome shotgun (WGS) entry which is preliminary data.</text>
</comment>
<feature type="transmembrane region" description="Helical" evidence="5">
    <location>
        <begin position="116"/>
        <end position="136"/>
    </location>
</feature>
<reference evidence="7 8" key="1">
    <citation type="submission" date="2022-10" db="EMBL/GenBank/DDBJ databases">
        <title>Luteolibacter flavescens strain MCCC 1K03193, whole genome shotgun sequencing project.</title>
        <authorList>
            <person name="Zhao G."/>
            <person name="Shen L."/>
        </authorList>
    </citation>
    <scope>NUCLEOTIDE SEQUENCE [LARGE SCALE GENOMIC DNA]</scope>
    <source>
        <strain evidence="7 8">MCCC 1K03193</strain>
    </source>
</reference>
<feature type="transmembrane region" description="Helical" evidence="5">
    <location>
        <begin position="230"/>
        <end position="252"/>
    </location>
</feature>
<dbReference type="InterPro" id="IPR051784">
    <property type="entry name" value="Nod_factor_ABC_transporter"/>
</dbReference>
<organism evidence="7 8">
    <name type="scientific">Luteolibacter flavescens</name>
    <dbReference type="NCBI Taxonomy" id="1859460"/>
    <lineage>
        <taxon>Bacteria</taxon>
        <taxon>Pseudomonadati</taxon>
        <taxon>Verrucomicrobiota</taxon>
        <taxon>Verrucomicrobiia</taxon>
        <taxon>Verrucomicrobiales</taxon>
        <taxon>Verrucomicrobiaceae</taxon>
        <taxon>Luteolibacter</taxon>
    </lineage>
</organism>
<evidence type="ECO:0000256" key="5">
    <source>
        <dbReference type="RuleBase" id="RU361157"/>
    </source>
</evidence>
<sequence>MNELLLSLRLSWHVVVRNWTVYRKDFLANISPTLADPALILGSLGMGLSGFVGQIDGMSYAQFLAPGMIATTALFTAFFESSYGFYVRMTFESVFKAMLTTPIGVKEVVTGEFMWVFVRAGLMGLGVALVLLALGLLPNPLAILICPLIAGTLALPCAAIGLLASAWVRNINQFQTVYSFLIAPIFYLSGVFFPVQSGSALGTVVQFSPFYHGVKLIQYTVWGRADWSAILWHSSLLLAFVVVLCGISFRFIGRKLTT</sequence>
<name>A0ABT3FK06_9BACT</name>
<gene>
    <name evidence="7" type="ORF">OKA04_04055</name>
</gene>
<keyword evidence="8" id="KW-1185">Reference proteome</keyword>
<evidence type="ECO:0000259" key="6">
    <source>
        <dbReference type="PROSITE" id="PS51012"/>
    </source>
</evidence>
<dbReference type="PRINTS" id="PR00164">
    <property type="entry name" value="ABC2TRNSPORT"/>
</dbReference>
<accession>A0ABT3FK06</accession>
<keyword evidence="3 5" id="KW-1133">Transmembrane helix</keyword>
<dbReference type="Pfam" id="PF01061">
    <property type="entry name" value="ABC2_membrane"/>
    <property type="match status" value="1"/>
</dbReference>
<comment type="similarity">
    <text evidence="5">Belongs to the ABC-2 integral membrane protein family.</text>
</comment>
<dbReference type="InterPro" id="IPR047817">
    <property type="entry name" value="ABC2_TM_bact-type"/>
</dbReference>
<keyword evidence="5" id="KW-1003">Cell membrane</keyword>
<protein>
    <recommendedName>
        <fullName evidence="5">Transport permease protein</fullName>
    </recommendedName>
</protein>
<evidence type="ECO:0000256" key="4">
    <source>
        <dbReference type="ARBA" id="ARBA00023136"/>
    </source>
</evidence>
<evidence type="ECO:0000313" key="8">
    <source>
        <dbReference type="Proteomes" id="UP001207930"/>
    </source>
</evidence>
<keyword evidence="4 5" id="KW-0472">Membrane</keyword>
<keyword evidence="5" id="KW-0813">Transport</keyword>
<feature type="transmembrane region" description="Helical" evidence="5">
    <location>
        <begin position="176"/>
        <end position="195"/>
    </location>
</feature>
<evidence type="ECO:0000256" key="3">
    <source>
        <dbReference type="ARBA" id="ARBA00022989"/>
    </source>
</evidence>